<feature type="region of interest" description="Disordered" evidence="10">
    <location>
        <begin position="412"/>
        <end position="453"/>
    </location>
</feature>
<dbReference type="GO" id="GO:0005694">
    <property type="term" value="C:chromosome"/>
    <property type="evidence" value="ECO:0007669"/>
    <property type="project" value="UniProtKB-ARBA"/>
</dbReference>
<evidence type="ECO:0000256" key="6">
    <source>
        <dbReference type="ARBA" id="ARBA00022840"/>
    </source>
</evidence>
<dbReference type="Pfam" id="PF13086">
    <property type="entry name" value="AAA_11"/>
    <property type="match status" value="1"/>
</dbReference>
<dbReference type="Pfam" id="PF12726">
    <property type="entry name" value="SEN1_N"/>
    <property type="match status" value="1"/>
</dbReference>
<feature type="region of interest" description="Disordered" evidence="10">
    <location>
        <begin position="95"/>
        <end position="132"/>
    </location>
</feature>
<feature type="compositionally biased region" description="Pro residues" evidence="10">
    <location>
        <begin position="995"/>
        <end position="1006"/>
    </location>
</feature>
<feature type="region of interest" description="Disordered" evidence="10">
    <location>
        <begin position="594"/>
        <end position="858"/>
    </location>
</feature>
<accession>A0A0E9NDC8</accession>
<feature type="region of interest" description="Disordered" evidence="10">
    <location>
        <begin position="279"/>
        <end position="328"/>
    </location>
</feature>
<dbReference type="GO" id="GO:0006369">
    <property type="term" value="P:termination of RNA polymerase II transcription"/>
    <property type="evidence" value="ECO:0007669"/>
    <property type="project" value="TreeGrafter"/>
</dbReference>
<dbReference type="CDD" id="cd18808">
    <property type="entry name" value="SF1_C_Upf1"/>
    <property type="match status" value="1"/>
</dbReference>
<dbReference type="FunFam" id="3.40.50.300:FF:001152">
    <property type="entry name" value="tRNA-splicing endonuclease, putative"/>
    <property type="match status" value="1"/>
</dbReference>
<feature type="region of interest" description="Disordered" evidence="10">
    <location>
        <begin position="2066"/>
        <end position="2102"/>
    </location>
</feature>
<feature type="compositionally biased region" description="Polar residues" evidence="10">
    <location>
        <begin position="121"/>
        <end position="132"/>
    </location>
</feature>
<feature type="region of interest" description="Disordered" evidence="10">
    <location>
        <begin position="2942"/>
        <end position="2971"/>
    </location>
</feature>
<dbReference type="InterPro" id="IPR045055">
    <property type="entry name" value="DNA2/NAM7-like"/>
</dbReference>
<dbReference type="InterPro" id="IPR047187">
    <property type="entry name" value="SF1_C_Upf1"/>
</dbReference>
<dbReference type="GO" id="GO:0016787">
    <property type="term" value="F:hydrolase activity"/>
    <property type="evidence" value="ECO:0007669"/>
    <property type="project" value="UniProtKB-UniRule"/>
</dbReference>
<evidence type="ECO:0000256" key="3">
    <source>
        <dbReference type="ARBA" id="ARBA00022741"/>
    </source>
</evidence>
<feature type="domain" description="UvrD-like helicase ATP-binding" evidence="12">
    <location>
        <begin position="2379"/>
        <end position="2700"/>
    </location>
</feature>
<dbReference type="InterPro" id="IPR041677">
    <property type="entry name" value="DNA2/NAM7_AAA_11"/>
</dbReference>
<feature type="region of interest" description="Disordered" evidence="10">
    <location>
        <begin position="935"/>
        <end position="1007"/>
    </location>
</feature>
<dbReference type="InterPro" id="IPR027417">
    <property type="entry name" value="P-loop_NTPase"/>
</dbReference>
<gene>
    <name evidence="13" type="ORF">G7K_2045-t1</name>
</gene>
<keyword evidence="3 8" id="KW-0547">Nucleotide-binding</keyword>
<evidence type="ECO:0000256" key="5">
    <source>
        <dbReference type="ARBA" id="ARBA00022806"/>
    </source>
</evidence>
<dbReference type="GO" id="GO:0005524">
    <property type="term" value="F:ATP binding"/>
    <property type="evidence" value="ECO:0007669"/>
    <property type="project" value="UniProtKB-UniRule"/>
</dbReference>
<dbReference type="GO" id="GO:0004386">
    <property type="term" value="F:helicase activity"/>
    <property type="evidence" value="ECO:0007669"/>
    <property type="project" value="UniProtKB-UniRule"/>
</dbReference>
<feature type="compositionally biased region" description="Polar residues" evidence="10">
    <location>
        <begin position="243"/>
        <end position="252"/>
    </location>
</feature>
<comment type="caution">
    <text evidence="13">The sequence shown here is derived from an EMBL/GenBank/DDBJ whole genome shotgun (WGS) entry which is preliminary data.</text>
</comment>
<dbReference type="SUPFAM" id="SSF52540">
    <property type="entry name" value="P-loop containing nucleoside triphosphate hydrolases"/>
    <property type="match status" value="1"/>
</dbReference>
<evidence type="ECO:0000313" key="13">
    <source>
        <dbReference type="EMBL" id="GAO47849.1"/>
    </source>
</evidence>
<dbReference type="InterPro" id="IPR056474">
    <property type="entry name" value="SEN1_barrel"/>
</dbReference>
<dbReference type="SUPFAM" id="SSF48371">
    <property type="entry name" value="ARM repeat"/>
    <property type="match status" value="1"/>
</dbReference>
<feature type="compositionally biased region" description="Gly residues" evidence="10">
    <location>
        <begin position="308"/>
        <end position="317"/>
    </location>
</feature>
<dbReference type="Proteomes" id="UP000033140">
    <property type="component" value="Unassembled WGS sequence"/>
</dbReference>
<evidence type="ECO:0000256" key="7">
    <source>
        <dbReference type="ARBA" id="ARBA00023242"/>
    </source>
</evidence>
<feature type="compositionally biased region" description="Basic and acidic residues" evidence="10">
    <location>
        <begin position="2942"/>
        <end position="2958"/>
    </location>
</feature>
<feature type="coiled-coil region" evidence="9">
    <location>
        <begin position="2521"/>
        <end position="2579"/>
    </location>
</feature>
<feature type="region of interest" description="Disordered" evidence="10">
    <location>
        <begin position="3017"/>
        <end position="3082"/>
    </location>
</feature>
<dbReference type="CDD" id="cd18042">
    <property type="entry name" value="DEXXQc_SETX"/>
    <property type="match status" value="1"/>
</dbReference>
<feature type="compositionally biased region" description="Basic and acidic residues" evidence="10">
    <location>
        <begin position="791"/>
        <end position="807"/>
    </location>
</feature>
<feature type="compositionally biased region" description="Polar residues" evidence="10">
    <location>
        <begin position="709"/>
        <end position="718"/>
    </location>
</feature>
<feature type="region of interest" description="Disordered" evidence="10">
    <location>
        <begin position="180"/>
        <end position="252"/>
    </location>
</feature>
<reference evidence="13 14" key="1">
    <citation type="journal article" date="2011" name="J. Gen. Appl. Microbiol.">
        <title>Draft genome sequencing of the enigmatic yeast Saitoella complicata.</title>
        <authorList>
            <person name="Nishida H."/>
            <person name="Hamamoto M."/>
            <person name="Sugiyama J."/>
        </authorList>
    </citation>
    <scope>NUCLEOTIDE SEQUENCE [LARGE SCALE GENOMIC DNA]</scope>
    <source>
        <strain evidence="13 14">NRRL Y-17804</strain>
    </source>
</reference>
<proteinExistence type="inferred from homology"/>
<evidence type="ECO:0000256" key="2">
    <source>
        <dbReference type="ARBA" id="ARBA00007913"/>
    </source>
</evidence>
<keyword evidence="9" id="KW-0175">Coiled coil</keyword>
<feature type="compositionally biased region" description="Pro residues" evidence="10">
    <location>
        <begin position="687"/>
        <end position="699"/>
    </location>
</feature>
<evidence type="ECO:0000256" key="10">
    <source>
        <dbReference type="SAM" id="MobiDB-lite"/>
    </source>
</evidence>
<feature type="compositionally biased region" description="Polar residues" evidence="10">
    <location>
        <begin position="3047"/>
        <end position="3056"/>
    </location>
</feature>
<dbReference type="STRING" id="698492.A0A0E9NDC8"/>
<evidence type="ECO:0000256" key="11">
    <source>
        <dbReference type="SAM" id="SignalP"/>
    </source>
</evidence>
<dbReference type="Pfam" id="PF23576">
    <property type="entry name" value="SEN1_barrel"/>
    <property type="match status" value="1"/>
</dbReference>
<feature type="compositionally biased region" description="Low complexity" evidence="10">
    <location>
        <begin position="969"/>
        <end position="994"/>
    </location>
</feature>
<dbReference type="PROSITE" id="PS51198">
    <property type="entry name" value="UVRD_HELICASE_ATP_BIND"/>
    <property type="match status" value="1"/>
</dbReference>
<feature type="compositionally biased region" description="Gly residues" evidence="10">
    <location>
        <begin position="610"/>
        <end position="623"/>
    </location>
</feature>
<evidence type="ECO:0000256" key="1">
    <source>
        <dbReference type="ARBA" id="ARBA00004123"/>
    </source>
</evidence>
<feature type="compositionally biased region" description="Low complexity" evidence="10">
    <location>
        <begin position="635"/>
        <end position="660"/>
    </location>
</feature>
<dbReference type="EMBL" id="BACD03000011">
    <property type="protein sequence ID" value="GAO47849.1"/>
    <property type="molecule type" value="Genomic_DNA"/>
</dbReference>
<dbReference type="PANTHER" id="PTHR10887">
    <property type="entry name" value="DNA2/NAM7 HELICASE FAMILY"/>
    <property type="match status" value="1"/>
</dbReference>
<dbReference type="InterPro" id="IPR024481">
    <property type="entry name" value="Helicase_Sen1_N"/>
</dbReference>
<dbReference type="PANTHER" id="PTHR10887:SF495">
    <property type="entry name" value="HELICASE SENATAXIN ISOFORM X1-RELATED"/>
    <property type="match status" value="1"/>
</dbReference>
<dbReference type="InterPro" id="IPR014016">
    <property type="entry name" value="UvrD-like_ATP-bd"/>
</dbReference>
<evidence type="ECO:0000256" key="8">
    <source>
        <dbReference type="PROSITE-ProRule" id="PRU00560"/>
    </source>
</evidence>
<comment type="similarity">
    <text evidence="2">Belongs to the DNA2/NAM7 helicase family.</text>
</comment>
<feature type="compositionally biased region" description="Pro residues" evidence="10">
    <location>
        <begin position="3022"/>
        <end position="3035"/>
    </location>
</feature>
<protein>
    <recommendedName>
        <fullName evidence="12">UvrD-like helicase ATP-binding domain-containing protein</fullName>
    </recommendedName>
</protein>
<evidence type="ECO:0000313" key="14">
    <source>
        <dbReference type="Proteomes" id="UP000033140"/>
    </source>
</evidence>
<organism evidence="13 14">
    <name type="scientific">Saitoella complicata (strain BCRC 22490 / CBS 7301 / JCM 7358 / NBRC 10748 / NRRL Y-17804)</name>
    <dbReference type="NCBI Taxonomy" id="698492"/>
    <lineage>
        <taxon>Eukaryota</taxon>
        <taxon>Fungi</taxon>
        <taxon>Dikarya</taxon>
        <taxon>Ascomycota</taxon>
        <taxon>Taphrinomycotina</taxon>
        <taxon>Taphrinomycotina incertae sedis</taxon>
        <taxon>Saitoella</taxon>
    </lineage>
</organism>
<feature type="compositionally biased region" description="Low complexity" evidence="10">
    <location>
        <begin position="196"/>
        <end position="210"/>
    </location>
</feature>
<feature type="compositionally biased region" description="Low complexity" evidence="10">
    <location>
        <begin position="674"/>
        <end position="685"/>
    </location>
</feature>
<evidence type="ECO:0000259" key="12">
    <source>
        <dbReference type="PROSITE" id="PS51198"/>
    </source>
</evidence>
<dbReference type="FunFam" id="3.40.50.300:FF:000326">
    <property type="entry name" value="P-loop containing nucleoside triphosphate hydrolase"/>
    <property type="match status" value="1"/>
</dbReference>
<keyword evidence="5 8" id="KW-0347">Helicase</keyword>
<keyword evidence="4 8" id="KW-0378">Hydrolase</keyword>
<sequence length="3082" mass="337008">MHCFILLLLLQLGGLTWARVRVSRLRFETLGPHPEHRTSDSSRDRDGSTSRRQFSLASSFFIVLTELSIGSFPSFSRHRSARLLAVRLSRKEMYQRGYGQPPPVPSPQRGGSEYSDYVNGSGRSQGSLSPQQFIGAGNVNIYALSHPRNHAQQQQLQQSMGMPSRMAMAPKHQHIQYTSTPTPSDMRPMTTASAHSNGTVTTTASTSRRGGTMGSLNPLKAFRRATNGSNFGPDAEVEPSPPSTGYSIQQGGYSAVSPGALREQKTRVGNRYIAINTGYGGGHGGGERGCDSPTMPSMSLRHQVQGSYGHGGGGGYARGPSRQSDVDSILGSESYYGSRDARGYEASLATRDALLDEHGHSECGAFGEEEETFAHGNEDGGESRSVQLDVEEYVGSMVPSLSGVGTSIYGHGHQHQHGQVGSSAFSVRSGPRRRESFHSGMTTSTQRSRDAREERLQRNLIDDLYTPEEEEEVFVTGCADENDLIDAVETFTSNANEAQDEGLDPGIFSHIVLSQPDVGHGHGSVSSKAGSVHGSVMSDDSSPIVFGIAPVSIRASPHLRAQQSMESVSTRRSDLAPSIISARQVQVQRAAPLPTPPLSTHAQEVAMGSGKTGARGLVIGGHGQMQKPRRDASEGSPVLSPALSSVSGMSGHSQMGSSVGRVMGRTAGHAPTSPARVAPKAPAPVLSQPPMPFVPPRPPNDTGAAVKSAQVSNLNSLKTPPHPQTPGSRMRRPSKAELSPSTPVHPPPPKRAPPKVTLITHEAFEKRGLPKYKQQSGSVRDKSSGSKRGKTNADEDRKLEEALRLLSDDVEGLTAKKNSPKSKKAAPAEDEGDDSDMVVNPTSGEEGDDDTTDETKEKEIRSAVVMIEETEWDGKAFGGEVCLMPGLSAAELLNSMPEPPSSPEAVVAPAPAAAAAAEKEKAEVVAREVSPKVVKDAGMPPRSTTPVPPLPKLPVPSTPKHNLPTPAMSPIAPTNTAAAPSSPATLAPPATAGLLPPPTAAAPPPTATALSLPAGAAAIASALGQPQGDNMESRMKALEERNWILEQALKLLMTNGQGVPGMPQQGGAFASGGHTEHSLHTIRACSKMANSEGAFQVSQELKDLERYIDEHAADPQADATIDRCCAYITALPASVHLFCERRLRKVMTNCLYVFSSPKRLGAAGDNAFLTRVADSVRNCHNCVPEYVETKEAFRKSLVLAGFEQDGIEATMESVINWDKNRLRNHLYNEARRLPPLTSAEQRGDQGPWQCAIYECLCVPQYLISQELYEPFVECFIAVKPFLRFKDGLLGGMVELLYERHPHLRRWAIKSLTYLADSIQTGKDTPIKPDTFNKIAKGSFFRALQRFMDGPPDPGLDGNLVFWNGTAVLINLFDKSTVIDSILGERWDIINFTCSRLPQDGPHLVAVIRCFTALVKNLGTDFWLRVHPPQQGTCIELILNSSALLDWLMNIDGPQDLDWIYHQKQKEKEQRDKELLGWTDPLAWIPYLITNAKASNKRLFCDRIMPVVLGSLPKTPNLPVNARAKCLEEGLSVMRTVMAEASEMYHIESEVHSIMQQEIRQIGDANAAVIIEEAFSKLYLTNERWVTIHGDACKIIELCAEMDCKRLKHEYKGVTEGNSAPSVLYGFERGMESFWEPLLSVISADSPEMCAIVLKATASIAFMEDLAKPAGGAGKASEKEDMFRRIRNSFQEIMQQILEKLSGLESHRLKEVLAHPEAVHALLQLTVSVNQSFQQEAIDIVKQANDAASRAEAIQGMFTTFFEGTCEGFTNAFEQFCHYKPFQAATRAVSTLATIVEVLTSPGSGVLTTDKDSVVRSQGNLRALYHLWQAMWKALDVLFLNCVAWAEKIDRDVMVDLMRDMLDLTTNLLDGYTAIDEVLCHLADMPTTEASRGKTCVTLPEDMAVPLKAIANWLRLNDEYLLRNAVSVLCRILGKMAQYSIIMDQGVHKLIDKVIRSAAKKGKNNNLSEEQVQDLRIALSEHYPEPEVPVAAPPKSNVPGSTTSSKIDFSKWQANAGSSSAAPISITDDDVRVRPVAGRPVDPRKALGVKPTAKPQASDAITRLRQEMAASAKRPIPHPQIRKPVVKKNETPGNSDDESDEEGVKDNGLFALAQESKPAPVVRKPIERRPIQMINMPMANRPNVDDMRRQRLNAERNLRARLSPDLSPLHRAMLKWDPQHAGDMPPDADRQNYQKVASTFATADRYSATFLPLFLLEAWQQIVRCKEEKLDQPFKFLIHNRASVDDFIDIFVTVSHDAFKDTHLSDTDVMAISQMPQPFKKDKENLACLAKVQSTTRKKDVVEVCLRCIPPPDMLSYIRPKMELYATKLWNLTPLHREYAALSGLQYYDLVDDIIKARIRQSPRPTPEQITRAMKTYNLNQPQAAAVLGAIRSQGFSLIQGPPGTGKTKTILGIVAAFMAEGRAKGQRIALPGQVQGAPPPPPKIMICAPSNAAVDEIVLRLKAGIYDGQGKLYKPNIVRLGMSDAINAAVRDVTLEALVDDQLEAYIAAEINKSGGPVKDATKLRDEMNRVVKERDEIRVQIEQAREHGQLTSDLESRLKALTTRKNNLGQALDESRDKQRANNRAKDIARRKIESDILAHADVICGTLSGSGHEMVGQLSITFETVIIDEAAQSVEVNALIPLKYGCKRCILVGDPNQLPPTVLSQKASSYGYDQSLFVRMYQRAPESVHLLSIQYRMHSEISRFPSKTFYDSQLIDGPSVDKQTARPWHASTLYTPYRFLNVKGREQFGRAHSVMNKMEVQAAMDLYEKIGNEFSEIDFDGKIGIVTPYRGQMLALKDEFKKKYGQTITTIVDFNTIDGFQGQEKEIIILSCVRAGSGEKSIGFLADVRRMNVALTRAKASIFILGNSDHLGSSNSKHWRMLIQDVKERGLLTDFTPEMLRQPTRTGAKPVVETSVVKAEPVVKMEGHAYPILPMENVGRDSAKDLTTGTEKHKVEDGEEGPAAKRRKMGTDQLPAPVAKAPAPALATAVGDVLDMSMSEAPAPDTKTANVVAEGAAAPQAPPAVVRPPPRTVMPPRKKEEYSLGISSRPTNKPINRPLRATDGKDQATGPQPVNRDRQA</sequence>
<feature type="compositionally biased region" description="Polar residues" evidence="10">
    <location>
        <begin position="294"/>
        <end position="305"/>
    </location>
</feature>
<feature type="chain" id="PRO_5002430333" description="UvrD-like helicase ATP-binding domain-containing protein" evidence="11">
    <location>
        <begin position="19"/>
        <end position="3082"/>
    </location>
</feature>
<dbReference type="Pfam" id="PF13087">
    <property type="entry name" value="AAA_12"/>
    <property type="match status" value="1"/>
</dbReference>
<evidence type="ECO:0000256" key="9">
    <source>
        <dbReference type="SAM" id="Coils"/>
    </source>
</evidence>
<comment type="subcellular location">
    <subcellularLocation>
        <location evidence="1">Nucleus</location>
    </subcellularLocation>
</comment>
<feature type="signal peptide" evidence="11">
    <location>
        <begin position="1"/>
        <end position="18"/>
    </location>
</feature>
<dbReference type="GO" id="GO:0016604">
    <property type="term" value="C:nuclear body"/>
    <property type="evidence" value="ECO:0007669"/>
    <property type="project" value="TreeGrafter"/>
</dbReference>
<reference evidence="13 14" key="3">
    <citation type="journal article" date="2015" name="Genome Announc.">
        <title>Draft Genome Sequence of the Archiascomycetous Yeast Saitoella complicata.</title>
        <authorList>
            <person name="Yamauchi K."/>
            <person name="Kondo S."/>
            <person name="Hamamoto M."/>
            <person name="Takahashi Y."/>
            <person name="Ogura Y."/>
            <person name="Hayashi T."/>
            <person name="Nishida H."/>
        </authorList>
    </citation>
    <scope>NUCLEOTIDE SEQUENCE [LARGE SCALE GENOMIC DNA]</scope>
    <source>
        <strain evidence="13 14">NRRL Y-17804</strain>
    </source>
</reference>
<dbReference type="InterPro" id="IPR041679">
    <property type="entry name" value="DNA2/NAM7-like_C"/>
</dbReference>
<name>A0A0E9NDC8_SAICN</name>
<evidence type="ECO:0000256" key="4">
    <source>
        <dbReference type="ARBA" id="ARBA00022801"/>
    </source>
</evidence>
<keyword evidence="14" id="KW-1185">Reference proteome</keyword>
<keyword evidence="6 8" id="KW-0067">ATP-binding</keyword>
<dbReference type="Gene3D" id="3.40.50.300">
    <property type="entry name" value="P-loop containing nucleotide triphosphate hydrolases"/>
    <property type="match status" value="2"/>
</dbReference>
<dbReference type="GO" id="GO:0001147">
    <property type="term" value="F:transcription termination site sequence-specific DNA binding"/>
    <property type="evidence" value="ECO:0007669"/>
    <property type="project" value="TreeGrafter"/>
</dbReference>
<feature type="binding site" evidence="8">
    <location>
        <begin position="2400"/>
        <end position="2407"/>
    </location>
    <ligand>
        <name>ATP</name>
        <dbReference type="ChEBI" id="CHEBI:30616"/>
    </ligand>
</feature>
<keyword evidence="7" id="KW-0539">Nucleus</keyword>
<keyword evidence="11" id="KW-0732">Signal</keyword>
<dbReference type="InterPro" id="IPR016024">
    <property type="entry name" value="ARM-type_fold"/>
</dbReference>
<reference evidence="13 14" key="2">
    <citation type="journal article" date="2014" name="J. Gen. Appl. Microbiol.">
        <title>The early diverging ascomycetous budding yeast Saitoella complicata has three histone deacetylases belonging to the Clr6, Hos2, and Rpd3 lineages.</title>
        <authorList>
            <person name="Nishida H."/>
            <person name="Matsumoto T."/>
            <person name="Kondo S."/>
            <person name="Hamamoto M."/>
            <person name="Yoshikawa H."/>
        </authorList>
    </citation>
    <scope>NUCLEOTIDE SEQUENCE [LARGE SCALE GENOMIC DNA]</scope>
    <source>
        <strain evidence="13 14">NRRL Y-17804</strain>
    </source>
</reference>
<feature type="compositionally biased region" description="Pro residues" evidence="10">
    <location>
        <begin position="946"/>
        <end position="957"/>
    </location>
</feature>